<reference evidence="1" key="1">
    <citation type="journal article" date="2014" name="Int. J. Syst. Evol. Microbiol.">
        <title>Complete genome sequence of Corynebacterium casei LMG S-19264T (=DSM 44701T), isolated from a smear-ripened cheese.</title>
        <authorList>
            <consortium name="US DOE Joint Genome Institute (JGI-PGF)"/>
            <person name="Walter F."/>
            <person name="Albersmeier A."/>
            <person name="Kalinowski J."/>
            <person name="Ruckert C."/>
        </authorList>
    </citation>
    <scope>NUCLEOTIDE SEQUENCE</scope>
    <source>
        <strain evidence="1">JCM 19596</strain>
    </source>
</reference>
<dbReference type="InterPro" id="IPR021866">
    <property type="entry name" value="SpoIIAA-like"/>
</dbReference>
<proteinExistence type="predicted"/>
<comment type="caution">
    <text evidence="1">The sequence shown here is derived from an EMBL/GenBank/DDBJ whole genome shotgun (WGS) entry which is preliminary data.</text>
</comment>
<accession>A0A830FP06</accession>
<dbReference type="Pfam" id="PF11964">
    <property type="entry name" value="SpoIIAA-like"/>
    <property type="match status" value="1"/>
</dbReference>
<gene>
    <name evidence="1" type="ORF">GCM10009039_32760</name>
</gene>
<keyword evidence="2" id="KW-1185">Reference proteome</keyword>
<evidence type="ECO:0008006" key="3">
    <source>
        <dbReference type="Google" id="ProtNLM"/>
    </source>
</evidence>
<organism evidence="1 2">
    <name type="scientific">Halocalculus aciditolerans</name>
    <dbReference type="NCBI Taxonomy" id="1383812"/>
    <lineage>
        <taxon>Archaea</taxon>
        <taxon>Methanobacteriati</taxon>
        <taxon>Methanobacteriota</taxon>
        <taxon>Stenosarchaea group</taxon>
        <taxon>Halobacteria</taxon>
        <taxon>Halobacteriales</taxon>
        <taxon>Halobacteriaceae</taxon>
        <taxon>Halocalculus</taxon>
    </lineage>
</organism>
<dbReference type="EMBL" id="BMPG01000007">
    <property type="protein sequence ID" value="GGL72162.1"/>
    <property type="molecule type" value="Genomic_DNA"/>
</dbReference>
<reference evidence="1" key="2">
    <citation type="submission" date="2020-09" db="EMBL/GenBank/DDBJ databases">
        <authorList>
            <person name="Sun Q."/>
            <person name="Ohkuma M."/>
        </authorList>
    </citation>
    <scope>NUCLEOTIDE SEQUENCE</scope>
    <source>
        <strain evidence="1">JCM 19596</strain>
    </source>
</reference>
<dbReference type="Proteomes" id="UP000607197">
    <property type="component" value="Unassembled WGS sequence"/>
</dbReference>
<evidence type="ECO:0000313" key="2">
    <source>
        <dbReference type="Proteomes" id="UP000607197"/>
    </source>
</evidence>
<evidence type="ECO:0000313" key="1">
    <source>
        <dbReference type="EMBL" id="GGL72162.1"/>
    </source>
</evidence>
<dbReference type="RefSeq" id="WP_188980825.1">
    <property type="nucleotide sequence ID" value="NZ_BMPG01000007.1"/>
</dbReference>
<protein>
    <recommendedName>
        <fullName evidence="3">STAS/SEC14 domain-containing protein</fullName>
    </recommendedName>
</protein>
<dbReference type="Gene3D" id="3.40.50.10600">
    <property type="entry name" value="SpoIIaa-like domains"/>
    <property type="match status" value="1"/>
</dbReference>
<dbReference type="InterPro" id="IPR038396">
    <property type="entry name" value="SpoIIAA-like_sf"/>
</dbReference>
<name>A0A830FP06_9EURY</name>
<dbReference type="InterPro" id="IPR036513">
    <property type="entry name" value="STAS_dom_sf"/>
</dbReference>
<dbReference type="OrthoDB" id="104548at2157"/>
<dbReference type="AlphaFoldDB" id="A0A830FP06"/>
<dbReference type="SUPFAM" id="SSF52091">
    <property type="entry name" value="SpoIIaa-like"/>
    <property type="match status" value="1"/>
</dbReference>
<sequence length="72" mass="8226">MSEFPWPDRGALEEDIAFWRTHGDDIERYAVVGGRRFAESATRLGDRLTDRDVRHYDGGEVDDAWAWLEGGA</sequence>